<gene>
    <name evidence="2" type="ORF">CYJ34_03180</name>
</gene>
<organism evidence="2 3">
    <name type="scientific">Anaerococcus octavius</name>
    <dbReference type="NCBI Taxonomy" id="54007"/>
    <lineage>
        <taxon>Bacteria</taxon>
        <taxon>Bacillati</taxon>
        <taxon>Bacillota</taxon>
        <taxon>Tissierellia</taxon>
        <taxon>Tissierellales</taxon>
        <taxon>Peptoniphilaceae</taxon>
        <taxon>Anaerococcus</taxon>
    </lineage>
</organism>
<evidence type="ECO:0000259" key="1">
    <source>
        <dbReference type="Pfam" id="PF01156"/>
    </source>
</evidence>
<feature type="domain" description="Inosine/uridine-preferring nucleoside hydrolase" evidence="1">
    <location>
        <begin position="4"/>
        <end position="247"/>
    </location>
</feature>
<dbReference type="RefSeq" id="WP_101539901.1">
    <property type="nucleotide sequence ID" value="NZ_PKGS01000002.1"/>
</dbReference>
<sequence length="273" mass="30966">MKKVIIDTDCTVDVKGCDLDDAFAILFLIAHPDIEVKLITTTFGNNNEDVSYKATRSMLDDLNINIPLIKGGLYTNDAGEAIRNEVEKNNDIIILSLGSTTNTQKALALGMDAKKVKSFVAMGGITDKLRFNKKIMSELNLSIDYLSTIYCLSRLDNIHIITGNNCMKHKYQLPANPYYKSNFMNYLKPSLKRVTEEFMDEFGENELVVWDALAALYITNPEFFSHRYKNISLDEHLLNGYLIDGDDKKVNLPEIKENINAMEYIVNVIEKNN</sequence>
<accession>A0A2I1M9I6</accession>
<dbReference type="PANTHER" id="PTHR46190">
    <property type="entry name" value="SI:CH211-201H21.5-RELATED"/>
    <property type="match status" value="1"/>
</dbReference>
<proteinExistence type="predicted"/>
<keyword evidence="3" id="KW-1185">Reference proteome</keyword>
<reference evidence="2 3" key="1">
    <citation type="submission" date="2017-12" db="EMBL/GenBank/DDBJ databases">
        <title>Phylogenetic diversity of female urinary microbiome.</title>
        <authorList>
            <person name="Thomas-White K."/>
            <person name="Wolfe A.J."/>
        </authorList>
    </citation>
    <scope>NUCLEOTIDE SEQUENCE [LARGE SCALE GENOMIC DNA]</scope>
    <source>
        <strain evidence="2 3">UMB0119</strain>
    </source>
</reference>
<dbReference type="EMBL" id="PKGS01000002">
    <property type="protein sequence ID" value="PKZ16802.1"/>
    <property type="molecule type" value="Genomic_DNA"/>
</dbReference>
<dbReference type="Proteomes" id="UP000234335">
    <property type="component" value="Unassembled WGS sequence"/>
</dbReference>
<dbReference type="AlphaFoldDB" id="A0A2I1M9I6"/>
<dbReference type="SUPFAM" id="SSF53590">
    <property type="entry name" value="Nucleoside hydrolase"/>
    <property type="match status" value="1"/>
</dbReference>
<dbReference type="Gene3D" id="3.90.245.10">
    <property type="entry name" value="Ribonucleoside hydrolase-like"/>
    <property type="match status" value="2"/>
</dbReference>
<dbReference type="PANTHER" id="PTHR46190:SF1">
    <property type="entry name" value="SI:CH211-201H21.5"/>
    <property type="match status" value="1"/>
</dbReference>
<dbReference type="Pfam" id="PF01156">
    <property type="entry name" value="IU_nuc_hydro"/>
    <property type="match status" value="1"/>
</dbReference>
<evidence type="ECO:0000313" key="3">
    <source>
        <dbReference type="Proteomes" id="UP000234335"/>
    </source>
</evidence>
<dbReference type="InterPro" id="IPR036452">
    <property type="entry name" value="Ribo_hydro-like"/>
</dbReference>
<dbReference type="InterPro" id="IPR052775">
    <property type="entry name" value="IUN_hydrolase"/>
</dbReference>
<dbReference type="GO" id="GO:0016799">
    <property type="term" value="F:hydrolase activity, hydrolyzing N-glycosyl compounds"/>
    <property type="evidence" value="ECO:0007669"/>
    <property type="project" value="InterPro"/>
</dbReference>
<name>A0A2I1M9I6_9FIRM</name>
<dbReference type="InterPro" id="IPR001910">
    <property type="entry name" value="Inosine/uridine_hydrolase_dom"/>
</dbReference>
<comment type="caution">
    <text evidence="2">The sequence shown here is derived from an EMBL/GenBank/DDBJ whole genome shotgun (WGS) entry which is preliminary data.</text>
</comment>
<protein>
    <recommendedName>
        <fullName evidence="1">Inosine/uridine-preferring nucleoside hydrolase domain-containing protein</fullName>
    </recommendedName>
</protein>
<evidence type="ECO:0000313" key="2">
    <source>
        <dbReference type="EMBL" id="PKZ16802.1"/>
    </source>
</evidence>